<keyword evidence="2" id="KW-1185">Reference proteome</keyword>
<sequence>MTRVELPFPVPLHDCFTNVKGRGRVPTPRYKAYGREAWAVIAQQRPNKLKGQVSVYVRLVAPDKRARDADNLGKCILDTLKANGLIEDDSNHFVRKLSFEWAEDGPGCVVLIQQTEQGIAA</sequence>
<dbReference type="RefSeq" id="WP_184698590.1">
    <property type="nucleotide sequence ID" value="NZ_BAABEG010000001.1"/>
</dbReference>
<keyword evidence="1" id="KW-0378">Hydrolase</keyword>
<protein>
    <submittedName>
        <fullName evidence="1">Crossover junction endodeoxyribonuclease RusA</fullName>
        <ecNumber evidence="1">3.1.22.4</ecNumber>
    </submittedName>
</protein>
<organism evidence="1 2">
    <name type="scientific">Aminobacter aganoensis</name>
    <dbReference type="NCBI Taxonomy" id="83264"/>
    <lineage>
        <taxon>Bacteria</taxon>
        <taxon>Pseudomonadati</taxon>
        <taxon>Pseudomonadota</taxon>
        <taxon>Alphaproteobacteria</taxon>
        <taxon>Hyphomicrobiales</taxon>
        <taxon>Phyllobacteriaceae</taxon>
        <taxon>Aminobacter</taxon>
    </lineage>
</organism>
<dbReference type="GO" id="GO:0006310">
    <property type="term" value="P:DNA recombination"/>
    <property type="evidence" value="ECO:0007669"/>
    <property type="project" value="InterPro"/>
</dbReference>
<dbReference type="SUPFAM" id="SSF103084">
    <property type="entry name" value="Holliday junction resolvase RusA"/>
    <property type="match status" value="1"/>
</dbReference>
<name>A0A7X0KJY4_9HYPH</name>
<dbReference type="AlphaFoldDB" id="A0A7X0KJY4"/>
<dbReference type="Gene3D" id="3.30.1330.70">
    <property type="entry name" value="Holliday junction resolvase RusA"/>
    <property type="match status" value="1"/>
</dbReference>
<dbReference type="EC" id="3.1.22.4" evidence="1"/>
<dbReference type="GO" id="GO:0006281">
    <property type="term" value="P:DNA repair"/>
    <property type="evidence" value="ECO:0007669"/>
    <property type="project" value="InterPro"/>
</dbReference>
<dbReference type="GO" id="GO:0016787">
    <property type="term" value="F:hydrolase activity"/>
    <property type="evidence" value="ECO:0007669"/>
    <property type="project" value="UniProtKB-KW"/>
</dbReference>
<dbReference type="GO" id="GO:0000287">
    <property type="term" value="F:magnesium ion binding"/>
    <property type="evidence" value="ECO:0007669"/>
    <property type="project" value="InterPro"/>
</dbReference>
<dbReference type="InterPro" id="IPR036614">
    <property type="entry name" value="RusA-like_sf"/>
</dbReference>
<reference evidence="1 2" key="1">
    <citation type="submission" date="2020-08" db="EMBL/GenBank/DDBJ databases">
        <title>Genomic Encyclopedia of Type Strains, Phase IV (KMG-IV): sequencing the most valuable type-strain genomes for metagenomic binning, comparative biology and taxonomic classification.</title>
        <authorList>
            <person name="Goeker M."/>
        </authorList>
    </citation>
    <scope>NUCLEOTIDE SEQUENCE [LARGE SCALE GENOMIC DNA]</scope>
    <source>
        <strain evidence="1 2">DSM 7051</strain>
    </source>
</reference>
<dbReference type="Pfam" id="PF05866">
    <property type="entry name" value="RusA"/>
    <property type="match status" value="1"/>
</dbReference>
<dbReference type="Proteomes" id="UP000536262">
    <property type="component" value="Unassembled WGS sequence"/>
</dbReference>
<evidence type="ECO:0000313" key="2">
    <source>
        <dbReference type="Proteomes" id="UP000536262"/>
    </source>
</evidence>
<dbReference type="InterPro" id="IPR008822">
    <property type="entry name" value="Endonuclease_RusA-like"/>
</dbReference>
<dbReference type="EMBL" id="JACHOU010000002">
    <property type="protein sequence ID" value="MBB6353505.1"/>
    <property type="molecule type" value="Genomic_DNA"/>
</dbReference>
<accession>A0A7X0KJY4</accession>
<proteinExistence type="predicted"/>
<evidence type="ECO:0000313" key="1">
    <source>
        <dbReference type="EMBL" id="MBB6353505.1"/>
    </source>
</evidence>
<comment type="caution">
    <text evidence="1">The sequence shown here is derived from an EMBL/GenBank/DDBJ whole genome shotgun (WGS) entry which is preliminary data.</text>
</comment>
<gene>
    <name evidence="1" type="ORF">GGR00_001273</name>
</gene>